<dbReference type="Proteomes" id="UP000193240">
    <property type="component" value="Unassembled WGS sequence"/>
</dbReference>
<dbReference type="InParanoid" id="A0A1Y2M2G0"/>
<keyword evidence="7" id="KW-1185">Reference proteome</keyword>
<feature type="domain" description="FAD-binding" evidence="5">
    <location>
        <begin position="9"/>
        <end position="374"/>
    </location>
</feature>
<dbReference type="STRING" id="105696.A0A1Y2M2G0"/>
<dbReference type="Gene3D" id="3.50.50.60">
    <property type="entry name" value="FAD/NAD(P)-binding domain"/>
    <property type="match status" value="1"/>
</dbReference>
<dbReference type="PANTHER" id="PTHR46972:SF1">
    <property type="entry name" value="FAD DEPENDENT OXIDOREDUCTASE DOMAIN-CONTAINING PROTEIN"/>
    <property type="match status" value="1"/>
</dbReference>
<dbReference type="GO" id="GO:0004497">
    <property type="term" value="F:monooxygenase activity"/>
    <property type="evidence" value="ECO:0007669"/>
    <property type="project" value="UniProtKB-KW"/>
</dbReference>
<dbReference type="PANTHER" id="PTHR46972">
    <property type="entry name" value="MONOOXYGENASE ASQM-RELATED"/>
    <property type="match status" value="1"/>
</dbReference>
<evidence type="ECO:0000313" key="7">
    <source>
        <dbReference type="Proteomes" id="UP000193240"/>
    </source>
</evidence>
<keyword evidence="4" id="KW-0503">Monooxygenase</keyword>
<dbReference type="InterPro" id="IPR002938">
    <property type="entry name" value="FAD-bd"/>
</dbReference>
<evidence type="ECO:0000313" key="6">
    <source>
        <dbReference type="EMBL" id="OSS49617.1"/>
    </source>
</evidence>
<dbReference type="PRINTS" id="PR00420">
    <property type="entry name" value="RNGMNOXGNASE"/>
</dbReference>
<dbReference type="OMA" id="AYTGISF"/>
<proteinExistence type="predicted"/>
<sequence length="405" mass="43437">MPSPDYPTIAIIGAGPVSLTLASILQNNNIPFTIYEAASSIRAQGGSLDLHPASGQLALKEAGLWDAFTKLSRPESDVQKIVALGGEVLWDGNTMDKQDKKEDARFEGRPEIDRRALVNLLFENLDANAIVFGKKVEQIIPSPSSSDTDKGDASHTLLFTDATNAGPYSLIIGCDGAWSPTRSFLSPTKPAYSGISMACASISTAAGGSWLSEYVGAGTLFSFGADTGVIAQRGDAGFVSVYACLRCAEGLLQQCGIDWSDGDGARAQFMEKFFGHVHPDLRRVFLSATDEVVPRALYELPVGFGWEHREGVTLAGDAAHLMTPFAGVGVNVGMEDALVLGRGIMEAWKGGEGLDGAVRAYEEEMVPRAARCAEKTWRNKDKRFREGGAEDFARMLREAYGAVKE</sequence>
<dbReference type="GO" id="GO:0071949">
    <property type="term" value="F:FAD binding"/>
    <property type="evidence" value="ECO:0007669"/>
    <property type="project" value="InterPro"/>
</dbReference>
<dbReference type="SUPFAM" id="SSF51905">
    <property type="entry name" value="FAD/NAD(P)-binding domain"/>
    <property type="match status" value="1"/>
</dbReference>
<keyword evidence="3" id="KW-0560">Oxidoreductase</keyword>
<evidence type="ECO:0000256" key="4">
    <source>
        <dbReference type="ARBA" id="ARBA00023033"/>
    </source>
</evidence>
<dbReference type="AlphaFoldDB" id="A0A1Y2M2G0"/>
<evidence type="ECO:0000256" key="3">
    <source>
        <dbReference type="ARBA" id="ARBA00023002"/>
    </source>
</evidence>
<accession>A0A1Y2M2G0</accession>
<dbReference type="InterPro" id="IPR036188">
    <property type="entry name" value="FAD/NAD-bd_sf"/>
</dbReference>
<gene>
    <name evidence="6" type="ORF">B5807_05863</name>
</gene>
<name>A0A1Y2M2G0_EPING</name>
<dbReference type="Pfam" id="PF01494">
    <property type="entry name" value="FAD_binding_3"/>
    <property type="match status" value="1"/>
</dbReference>
<evidence type="ECO:0000256" key="1">
    <source>
        <dbReference type="ARBA" id="ARBA00022630"/>
    </source>
</evidence>
<keyword evidence="2" id="KW-0274">FAD</keyword>
<evidence type="ECO:0000256" key="2">
    <source>
        <dbReference type="ARBA" id="ARBA00022827"/>
    </source>
</evidence>
<dbReference type="EMBL" id="KZ107843">
    <property type="protein sequence ID" value="OSS49617.1"/>
    <property type="molecule type" value="Genomic_DNA"/>
</dbReference>
<organism evidence="6 7">
    <name type="scientific">Epicoccum nigrum</name>
    <name type="common">Soil fungus</name>
    <name type="synonym">Epicoccum purpurascens</name>
    <dbReference type="NCBI Taxonomy" id="105696"/>
    <lineage>
        <taxon>Eukaryota</taxon>
        <taxon>Fungi</taxon>
        <taxon>Dikarya</taxon>
        <taxon>Ascomycota</taxon>
        <taxon>Pezizomycotina</taxon>
        <taxon>Dothideomycetes</taxon>
        <taxon>Pleosporomycetidae</taxon>
        <taxon>Pleosporales</taxon>
        <taxon>Pleosporineae</taxon>
        <taxon>Didymellaceae</taxon>
        <taxon>Epicoccum</taxon>
    </lineage>
</organism>
<reference evidence="6 7" key="1">
    <citation type="journal article" date="2017" name="Genome Announc.">
        <title>Genome sequence of the saprophytic ascomycete Epicoccum nigrum ICMP 19927 strain isolated from New Zealand.</title>
        <authorList>
            <person name="Fokin M."/>
            <person name="Fleetwood D."/>
            <person name="Weir B.S."/>
            <person name="Villas-Boas S.G."/>
        </authorList>
    </citation>
    <scope>NUCLEOTIDE SEQUENCE [LARGE SCALE GENOMIC DNA]</scope>
    <source>
        <strain evidence="6 7">ICMP 19927</strain>
    </source>
</reference>
<evidence type="ECO:0000259" key="5">
    <source>
        <dbReference type="Pfam" id="PF01494"/>
    </source>
</evidence>
<protein>
    <recommendedName>
        <fullName evidence="5">FAD-binding domain-containing protein</fullName>
    </recommendedName>
</protein>
<keyword evidence="1" id="KW-0285">Flavoprotein</keyword>